<organism evidence="1 2">
    <name type="scientific">Lithocarpus litseifolius</name>
    <dbReference type="NCBI Taxonomy" id="425828"/>
    <lineage>
        <taxon>Eukaryota</taxon>
        <taxon>Viridiplantae</taxon>
        <taxon>Streptophyta</taxon>
        <taxon>Embryophyta</taxon>
        <taxon>Tracheophyta</taxon>
        <taxon>Spermatophyta</taxon>
        <taxon>Magnoliopsida</taxon>
        <taxon>eudicotyledons</taxon>
        <taxon>Gunneridae</taxon>
        <taxon>Pentapetalae</taxon>
        <taxon>rosids</taxon>
        <taxon>fabids</taxon>
        <taxon>Fagales</taxon>
        <taxon>Fagaceae</taxon>
        <taxon>Lithocarpus</taxon>
    </lineage>
</organism>
<evidence type="ECO:0000313" key="2">
    <source>
        <dbReference type="Proteomes" id="UP001459277"/>
    </source>
</evidence>
<protein>
    <submittedName>
        <fullName evidence="1">Uncharacterized protein</fullName>
    </submittedName>
</protein>
<dbReference type="EMBL" id="JAZDWU010000010">
    <property type="protein sequence ID" value="KAK9989076.1"/>
    <property type="molecule type" value="Genomic_DNA"/>
</dbReference>
<gene>
    <name evidence="1" type="ORF">SO802_029315</name>
</gene>
<comment type="caution">
    <text evidence="1">The sequence shown here is derived from an EMBL/GenBank/DDBJ whole genome shotgun (WGS) entry which is preliminary data.</text>
</comment>
<evidence type="ECO:0000313" key="1">
    <source>
        <dbReference type="EMBL" id="KAK9989076.1"/>
    </source>
</evidence>
<dbReference type="AlphaFoldDB" id="A0AAW2BTA5"/>
<name>A0AAW2BTA5_9ROSI</name>
<reference evidence="1 2" key="1">
    <citation type="submission" date="2024-01" db="EMBL/GenBank/DDBJ databases">
        <title>A telomere-to-telomere, gap-free genome of sweet tea (Lithocarpus litseifolius).</title>
        <authorList>
            <person name="Zhou J."/>
        </authorList>
    </citation>
    <scope>NUCLEOTIDE SEQUENCE [LARGE SCALE GENOMIC DNA]</scope>
    <source>
        <strain evidence="1">Zhou-2022a</strain>
        <tissue evidence="1">Leaf</tissue>
    </source>
</reference>
<dbReference type="Proteomes" id="UP001459277">
    <property type="component" value="Unassembled WGS sequence"/>
</dbReference>
<proteinExistence type="predicted"/>
<keyword evidence="2" id="KW-1185">Reference proteome</keyword>
<sequence length="63" mass="7176">MERTVTCKRCNTQYSVTKLESKCKLFFPTGGQSSDNQELESTDAAGRVPHRRPTWLPACRCRV</sequence>
<accession>A0AAW2BTA5</accession>